<dbReference type="PANTHER" id="PTHR47691:SF3">
    <property type="entry name" value="HTH-TYPE TRANSCRIPTIONAL REGULATOR RV0890C-RELATED"/>
    <property type="match status" value="1"/>
</dbReference>
<reference evidence="2 3" key="1">
    <citation type="submission" date="2023-08" db="EMBL/GenBank/DDBJ databases">
        <title>Phytohabitans sansha sp. nov., isolated from marine sediment.</title>
        <authorList>
            <person name="Zhao Y."/>
            <person name="Yi K."/>
        </authorList>
    </citation>
    <scope>NUCLEOTIDE SEQUENCE [LARGE SCALE GENOMIC DNA]</scope>
    <source>
        <strain evidence="2 3">ZYX-F-186</strain>
    </source>
</reference>
<evidence type="ECO:0000313" key="2">
    <source>
        <dbReference type="EMBL" id="MDQ7908250.1"/>
    </source>
</evidence>
<evidence type="ECO:0000313" key="3">
    <source>
        <dbReference type="Proteomes" id="UP001230908"/>
    </source>
</evidence>
<comment type="caution">
    <text evidence="2">The sequence shown here is derived from an EMBL/GenBank/DDBJ whole genome shotgun (WGS) entry which is preliminary data.</text>
</comment>
<dbReference type="InterPro" id="IPR027417">
    <property type="entry name" value="P-loop_NTPase"/>
</dbReference>
<protein>
    <submittedName>
        <fullName evidence="2">Tetratricopeptide repeat protein</fullName>
    </submittedName>
</protein>
<name>A0ABU0ZMJ0_9ACTN</name>
<keyword evidence="3" id="KW-1185">Reference proteome</keyword>
<evidence type="ECO:0000259" key="1">
    <source>
        <dbReference type="SMART" id="SM00382"/>
    </source>
</evidence>
<dbReference type="InterPro" id="IPR002182">
    <property type="entry name" value="NB-ARC"/>
</dbReference>
<dbReference type="InterPro" id="IPR011990">
    <property type="entry name" value="TPR-like_helical_dom_sf"/>
</dbReference>
<dbReference type="PRINTS" id="PR00364">
    <property type="entry name" value="DISEASERSIST"/>
</dbReference>
<dbReference type="SUPFAM" id="SSF52540">
    <property type="entry name" value="P-loop containing nucleoside triphosphate hydrolases"/>
    <property type="match status" value="1"/>
</dbReference>
<organism evidence="2 3">
    <name type="scientific">Phytohabitans maris</name>
    <dbReference type="NCBI Taxonomy" id="3071409"/>
    <lineage>
        <taxon>Bacteria</taxon>
        <taxon>Bacillati</taxon>
        <taxon>Actinomycetota</taxon>
        <taxon>Actinomycetes</taxon>
        <taxon>Micromonosporales</taxon>
        <taxon>Micromonosporaceae</taxon>
    </lineage>
</organism>
<dbReference type="Proteomes" id="UP001230908">
    <property type="component" value="Unassembled WGS sequence"/>
</dbReference>
<dbReference type="SMART" id="SM00382">
    <property type="entry name" value="AAA"/>
    <property type="match status" value="1"/>
</dbReference>
<dbReference type="InterPro" id="IPR019734">
    <property type="entry name" value="TPR_rpt"/>
</dbReference>
<gene>
    <name evidence="2" type="ORF">RB614_27360</name>
</gene>
<sequence>MASPAAFVALLRMMKAWAGNPSFDRLARLSGVPRSTLADALSRRRSGLPALDVVRRLVAACGADAEGVRGWEAAWLRLQQAGTGDATDRAGTERARPWPVPALLPADAADFVGRDKDVAWLTALLAPGAGGVAPVVSAVAGRAGVGKTALALRVAHRVAAGFPDGQLYADLRGASAEPADPVSVLGRFLRWLGVDGAAVPAEPEERAALFRALLAERRVLVVLDDAGSAAQVRPLLPGSGPCAVLVTSRSRLTELAGVKRLDLDVLEPPEALDLLGALVGREAVTEDPAAAYRIGELCGFLPLAVRIAGARLAARPHRGLGWLAGRLADGRRRLGELTAGDLDVRSSLALSYRSLGPGAARALRALSIVDIPDFAAWIAGPLLDVRPEEAEELVDVLAEAYLVDPVGTDATGRTRFRLHDLVRLCAREFGAREETEADRRAALTRLAGAWLAAAEEATSRLPGRELPRIPSPAGRYPVPPDVLAELAAGPAGWFDAERAGLVSAVEACCAAGLTAHAWALAAACSTYLDARGYYDDGLRLCRLVLRHCQAAGDGLGEATMLMALGVLWSNGPEAGEEDHMAVVSRAAELFAAHGEPRGRAKALELMSFFHQKHGRPEEAIRRVDEALATEAGADPELAGDLWLSRAMALQLQGRRDEAEAAYLRALDSLRGRGAPVREAITLRALASLYRRGGDPDAAQLRLRQALAILNEREHASAWAATMLTLGQVLADQGHPQAQETLESALAACRRLRVGFGEGLALMALGDLHRRQRRPELAVRLCTEALAIAEGLDGPPLRAWVLRALGDAQQASGAETAARDAWTRARTVYARLGDHAAVGQLDALLT</sequence>
<proteinExistence type="predicted"/>
<dbReference type="Pfam" id="PF00931">
    <property type="entry name" value="NB-ARC"/>
    <property type="match status" value="1"/>
</dbReference>
<dbReference type="PANTHER" id="PTHR47691">
    <property type="entry name" value="REGULATOR-RELATED"/>
    <property type="match status" value="1"/>
</dbReference>
<dbReference type="Pfam" id="PF13424">
    <property type="entry name" value="TPR_12"/>
    <property type="match status" value="2"/>
</dbReference>
<dbReference type="InterPro" id="IPR003593">
    <property type="entry name" value="AAA+_ATPase"/>
</dbReference>
<dbReference type="Gene3D" id="1.25.40.10">
    <property type="entry name" value="Tetratricopeptide repeat domain"/>
    <property type="match status" value="2"/>
</dbReference>
<accession>A0ABU0ZMJ0</accession>
<dbReference type="SMART" id="SM00028">
    <property type="entry name" value="TPR"/>
    <property type="match status" value="4"/>
</dbReference>
<dbReference type="Gene3D" id="3.40.50.300">
    <property type="entry name" value="P-loop containing nucleotide triphosphate hydrolases"/>
    <property type="match status" value="1"/>
</dbReference>
<dbReference type="EMBL" id="JAVHUY010000029">
    <property type="protein sequence ID" value="MDQ7908250.1"/>
    <property type="molecule type" value="Genomic_DNA"/>
</dbReference>
<dbReference type="SUPFAM" id="SSF48452">
    <property type="entry name" value="TPR-like"/>
    <property type="match status" value="1"/>
</dbReference>
<feature type="domain" description="AAA+ ATPase" evidence="1">
    <location>
        <begin position="133"/>
        <end position="267"/>
    </location>
</feature>